<protein>
    <recommendedName>
        <fullName evidence="3">PIN domain-containing protein</fullName>
    </recommendedName>
</protein>
<gene>
    <name evidence="1" type="ORF">PR017_09755</name>
</gene>
<organism evidence="1 2">
    <name type="scientific">Rhizobium tumorigenes</name>
    <dbReference type="NCBI Taxonomy" id="2041385"/>
    <lineage>
        <taxon>Bacteria</taxon>
        <taxon>Pseudomonadati</taxon>
        <taxon>Pseudomonadota</taxon>
        <taxon>Alphaproteobacteria</taxon>
        <taxon>Hyphomicrobiales</taxon>
        <taxon>Rhizobiaceae</taxon>
        <taxon>Rhizobium/Agrobacterium group</taxon>
        <taxon>Rhizobium</taxon>
    </lineage>
</organism>
<dbReference type="SUPFAM" id="SSF88723">
    <property type="entry name" value="PIN domain-like"/>
    <property type="match status" value="1"/>
</dbReference>
<keyword evidence="2" id="KW-1185">Reference proteome</keyword>
<reference evidence="2" key="2">
    <citation type="journal article" date="2023" name="MicrobiologyOpen">
        <title>Genomics of the tumorigenes clade of the family Rhizobiaceae and description of Rhizobium rhododendri sp. nov.</title>
        <authorList>
            <person name="Kuzmanovic N."/>
            <person name="diCenzo G.C."/>
            <person name="Bunk B."/>
            <person name="Sproeer C."/>
            <person name="Fruehling A."/>
            <person name="Neumann-Schaal M."/>
            <person name="Overmann J."/>
            <person name="Smalla K."/>
        </authorList>
    </citation>
    <scope>NUCLEOTIDE SEQUENCE [LARGE SCALE GENOMIC DNA]</scope>
    <source>
        <strain evidence="2">1078</strain>
    </source>
</reference>
<reference evidence="1 2" key="1">
    <citation type="journal article" date="2018" name="Sci. Rep.">
        <title>Rhizobium tumorigenes sp. nov., a novel plant tumorigenic bacterium isolated from cane gall tumors on thornless blackberry.</title>
        <authorList>
            <person name="Kuzmanovi N."/>
            <person name="Smalla K."/>
            <person name="Gronow S."/>
            <person name="PuBawska J."/>
        </authorList>
    </citation>
    <scope>NUCLEOTIDE SEQUENCE [LARGE SCALE GENOMIC DNA]</scope>
    <source>
        <strain evidence="1 2">1078</strain>
    </source>
</reference>
<dbReference type="Proteomes" id="UP000249499">
    <property type="component" value="Chromosome"/>
</dbReference>
<dbReference type="KEGG" id="rtu:PR017_09755"/>
<dbReference type="AlphaFoldDB" id="A0AAF1KPF1"/>
<evidence type="ECO:0008006" key="3">
    <source>
        <dbReference type="Google" id="ProtNLM"/>
    </source>
</evidence>
<dbReference type="Gene3D" id="3.40.50.1010">
    <property type="entry name" value="5'-nuclease"/>
    <property type="match status" value="1"/>
</dbReference>
<sequence>MTGRAREIAARLRVFEAAARLCDRHELGIRAADALHLAIAMDASATLVTFDHLLQTAASSLGHPCLAP</sequence>
<name>A0AAF1KPF1_9HYPH</name>
<dbReference type="RefSeq" id="WP_133255666.1">
    <property type="nucleotide sequence ID" value="NZ_CP117255.1"/>
</dbReference>
<accession>A0AAF1KPF1</accession>
<evidence type="ECO:0000313" key="1">
    <source>
        <dbReference type="EMBL" id="WFR94133.1"/>
    </source>
</evidence>
<dbReference type="InterPro" id="IPR029060">
    <property type="entry name" value="PIN-like_dom_sf"/>
</dbReference>
<proteinExistence type="predicted"/>
<evidence type="ECO:0000313" key="2">
    <source>
        <dbReference type="Proteomes" id="UP000249499"/>
    </source>
</evidence>
<dbReference type="EMBL" id="CP117255">
    <property type="protein sequence ID" value="WFR94133.1"/>
    <property type="molecule type" value="Genomic_DNA"/>
</dbReference>